<feature type="transmembrane region" description="Helical" evidence="1">
    <location>
        <begin position="57"/>
        <end position="77"/>
    </location>
</feature>
<protein>
    <submittedName>
        <fullName evidence="2">Uncharacterized protein</fullName>
    </submittedName>
</protein>
<keyword evidence="1" id="KW-1133">Transmembrane helix</keyword>
<name>A0ABV5FZG4_9MICC</name>
<reference evidence="2 3" key="1">
    <citation type="submission" date="2024-09" db="EMBL/GenBank/DDBJ databases">
        <authorList>
            <person name="Sun Q."/>
            <person name="Mori K."/>
        </authorList>
    </citation>
    <scope>NUCLEOTIDE SEQUENCE [LARGE SCALE GENOMIC DNA]</scope>
    <source>
        <strain evidence="2 3">CCM 7609</strain>
    </source>
</reference>
<gene>
    <name evidence="2" type="ORF">ACFFX0_13050</name>
</gene>
<evidence type="ECO:0000313" key="2">
    <source>
        <dbReference type="EMBL" id="MFB9072082.1"/>
    </source>
</evidence>
<dbReference type="EMBL" id="JBHMFI010000001">
    <property type="protein sequence ID" value="MFB9072082.1"/>
    <property type="molecule type" value="Genomic_DNA"/>
</dbReference>
<comment type="caution">
    <text evidence="2">The sequence shown here is derived from an EMBL/GenBank/DDBJ whole genome shotgun (WGS) entry which is preliminary data.</text>
</comment>
<accession>A0ABV5FZG4</accession>
<organism evidence="2 3">
    <name type="scientific">Citricoccus parietis</name>
    <dbReference type="NCBI Taxonomy" id="592307"/>
    <lineage>
        <taxon>Bacteria</taxon>
        <taxon>Bacillati</taxon>
        <taxon>Actinomycetota</taxon>
        <taxon>Actinomycetes</taxon>
        <taxon>Micrococcales</taxon>
        <taxon>Micrococcaceae</taxon>
        <taxon>Citricoccus</taxon>
    </lineage>
</organism>
<proteinExistence type="predicted"/>
<dbReference type="Proteomes" id="UP001589575">
    <property type="component" value="Unassembled WGS sequence"/>
</dbReference>
<keyword evidence="3" id="KW-1185">Reference proteome</keyword>
<evidence type="ECO:0000256" key="1">
    <source>
        <dbReference type="SAM" id="Phobius"/>
    </source>
</evidence>
<keyword evidence="1" id="KW-0812">Transmembrane</keyword>
<keyword evidence="1" id="KW-0472">Membrane</keyword>
<evidence type="ECO:0000313" key="3">
    <source>
        <dbReference type="Proteomes" id="UP001589575"/>
    </source>
</evidence>
<sequence>MVHTVVDGGPPAAGLHGQMPIGRFADAGVDQHLDRGRTGLPEVDRDGAVLLVNRGDVGVGVLHGFILWALWAAGRLPRRRPDRLARRCAS</sequence>